<comment type="caution">
    <text evidence="3">The sequence shown here is derived from an EMBL/GenBank/DDBJ whole genome shotgun (WGS) entry which is preliminary data.</text>
</comment>
<keyword evidence="3" id="KW-0418">Kinase</keyword>
<protein>
    <submittedName>
        <fullName evidence="3">Protein kinase (Incomplete catalytic triad)</fullName>
    </submittedName>
</protein>
<dbReference type="GO" id="GO:0004672">
    <property type="term" value="F:protein kinase activity"/>
    <property type="evidence" value="ECO:0007669"/>
    <property type="project" value="InterPro"/>
</dbReference>
<evidence type="ECO:0000313" key="3">
    <source>
        <dbReference type="EMBL" id="KFG31707.1"/>
    </source>
</evidence>
<proteinExistence type="predicted"/>
<dbReference type="VEuPathDB" id="ToxoDB:TGDOM2_236620"/>
<dbReference type="SUPFAM" id="SSF56112">
    <property type="entry name" value="Protein kinase-like (PK-like)"/>
    <property type="match status" value="1"/>
</dbReference>
<organism evidence="3 4">
    <name type="scientific">Toxoplasma gondii GAB2-2007-GAL-DOM2</name>
    <dbReference type="NCBI Taxonomy" id="1130820"/>
    <lineage>
        <taxon>Eukaryota</taxon>
        <taxon>Sar</taxon>
        <taxon>Alveolata</taxon>
        <taxon>Apicomplexa</taxon>
        <taxon>Conoidasida</taxon>
        <taxon>Coccidia</taxon>
        <taxon>Eucoccidiorida</taxon>
        <taxon>Eimeriorina</taxon>
        <taxon>Sarcocystidae</taxon>
        <taxon>Toxoplasma</taxon>
    </lineage>
</organism>
<reference evidence="3 4" key="1">
    <citation type="submission" date="2014-02" db="EMBL/GenBank/DDBJ databases">
        <authorList>
            <person name="Sibley D."/>
            <person name="Venepally P."/>
            <person name="Karamycheva S."/>
            <person name="Hadjithomas M."/>
            <person name="Khan A."/>
            <person name="Brunk B."/>
            <person name="Roos D."/>
            <person name="Caler E."/>
            <person name="Lorenzi H."/>
        </authorList>
    </citation>
    <scope>NUCLEOTIDE SEQUENCE [LARGE SCALE GENOMIC DNA]</scope>
    <source>
        <strain evidence="3 4">GAB2-2007-GAL-DOM2</strain>
    </source>
</reference>
<gene>
    <name evidence="3" type="ORF">TGDOM2_236620</name>
</gene>
<dbReference type="AlphaFoldDB" id="A0A086JHT9"/>
<dbReference type="PROSITE" id="PS50011">
    <property type="entry name" value="PROTEIN_KINASE_DOM"/>
    <property type="match status" value="1"/>
</dbReference>
<dbReference type="Proteomes" id="UP000028837">
    <property type="component" value="Unassembled WGS sequence"/>
</dbReference>
<accession>A0A086JHT9</accession>
<sequence length="556" mass="63218">MTMARRGLQKSDWGVLGEKIHWPAGFFPERRLPGTGVHGETWVIKNNVMQVSKELTDLRDKLVAGIQKLDQGIEEAAAAMNEPLEGEGDDDIGYDDEFDFADRFDPHDRTDPEVLLEERQGLQTELQDRLDEVNGKLAEMQQNELNFTWKRREIPHQLHCLTRPWEDFNKAEMLAAKQAADEAAAAEREALERRSRRKGNVAPEPSKEDEPDMPDTFVAKLVEPAPVYTADGRRMGFSDGGSDNADTLLAEGEAQMKVIWRFIVERGNFDFEDVGLVPIVYVGTIKRQHKDFKPVENAIFIRPYFKHGTVGDVIKNLAGKKKSLYYKDDLLVTNAHKFISCMAYMENCRLYHGSIHPNNIFVSDDGFRLLVGDFLPPSEFKRWMVSVAKRLSSVPTFLSPEYREALVTARIQKPQYYTETLSPYKNDVYAFGLVLLYLATMEEPTGVNQSAKKAARAVERLRHKGRHEDLLSLVSAMLTFNPQERPSWKELLMTGERLQLQAADVLRGLGNLFGVTLTNPEDQYMDKDLRDPRRAHAAATKHMKRQEGGQTACTIM</sequence>
<dbReference type="InterPro" id="IPR053083">
    <property type="entry name" value="TF_kinase-domain_protein"/>
</dbReference>
<evidence type="ECO:0000259" key="2">
    <source>
        <dbReference type="PROSITE" id="PS50011"/>
    </source>
</evidence>
<dbReference type="Gene3D" id="1.10.510.10">
    <property type="entry name" value="Transferase(Phosphotransferase) domain 1"/>
    <property type="match status" value="1"/>
</dbReference>
<keyword evidence="3" id="KW-0808">Transferase</keyword>
<dbReference type="PANTHER" id="PTHR44305:SF2">
    <property type="entry name" value="SI:DKEY-192D15.2"/>
    <property type="match status" value="1"/>
</dbReference>
<dbReference type="Pfam" id="PF00069">
    <property type="entry name" value="Pkinase"/>
    <property type="match status" value="1"/>
</dbReference>
<dbReference type="GO" id="GO:0005524">
    <property type="term" value="F:ATP binding"/>
    <property type="evidence" value="ECO:0007669"/>
    <property type="project" value="InterPro"/>
</dbReference>
<evidence type="ECO:0000256" key="1">
    <source>
        <dbReference type="SAM" id="MobiDB-lite"/>
    </source>
</evidence>
<evidence type="ECO:0000313" key="4">
    <source>
        <dbReference type="Proteomes" id="UP000028837"/>
    </source>
</evidence>
<name>A0A086JHT9_TOXGO</name>
<dbReference type="InterPro" id="IPR000719">
    <property type="entry name" value="Prot_kinase_dom"/>
</dbReference>
<dbReference type="EMBL" id="AHZU02001496">
    <property type="protein sequence ID" value="KFG31707.1"/>
    <property type="molecule type" value="Genomic_DNA"/>
</dbReference>
<feature type="domain" description="Protein kinase" evidence="2">
    <location>
        <begin position="168"/>
        <end position="498"/>
    </location>
</feature>
<dbReference type="OrthoDB" id="4062651at2759"/>
<dbReference type="PANTHER" id="PTHR44305">
    <property type="entry name" value="SI:DKEY-192D15.2-RELATED"/>
    <property type="match status" value="1"/>
</dbReference>
<feature type="region of interest" description="Disordered" evidence="1">
    <location>
        <begin position="179"/>
        <end position="215"/>
    </location>
</feature>
<dbReference type="InterPro" id="IPR011009">
    <property type="entry name" value="Kinase-like_dom_sf"/>
</dbReference>